<keyword evidence="1" id="KW-0472">Membrane</keyword>
<keyword evidence="3" id="KW-1185">Reference proteome</keyword>
<evidence type="ECO:0008006" key="4">
    <source>
        <dbReference type="Google" id="ProtNLM"/>
    </source>
</evidence>
<evidence type="ECO:0000256" key="1">
    <source>
        <dbReference type="SAM" id="Phobius"/>
    </source>
</evidence>
<dbReference type="Proteomes" id="UP001432027">
    <property type="component" value="Unassembled WGS sequence"/>
</dbReference>
<keyword evidence="1" id="KW-0812">Transmembrane</keyword>
<evidence type="ECO:0000313" key="3">
    <source>
        <dbReference type="Proteomes" id="UP001432027"/>
    </source>
</evidence>
<dbReference type="AlphaFoldDB" id="A0AAV5U3C2"/>
<name>A0AAV5U3C2_9BILA</name>
<sequence length="73" mass="8820">MKERRTTGLSAMMELLMMYYFISFCIFVVMIVVIVINSNRLSRYGYGREERKIHRKQLAQFIYYTVMQLVKIP</sequence>
<protein>
    <recommendedName>
        <fullName evidence="4">G protein-coupled receptor</fullName>
    </recommendedName>
</protein>
<organism evidence="2 3">
    <name type="scientific">Pristionchus entomophagus</name>
    <dbReference type="NCBI Taxonomy" id="358040"/>
    <lineage>
        <taxon>Eukaryota</taxon>
        <taxon>Metazoa</taxon>
        <taxon>Ecdysozoa</taxon>
        <taxon>Nematoda</taxon>
        <taxon>Chromadorea</taxon>
        <taxon>Rhabditida</taxon>
        <taxon>Rhabditina</taxon>
        <taxon>Diplogasteromorpha</taxon>
        <taxon>Diplogasteroidea</taxon>
        <taxon>Neodiplogasteridae</taxon>
        <taxon>Pristionchus</taxon>
    </lineage>
</organism>
<comment type="caution">
    <text evidence="2">The sequence shown here is derived from an EMBL/GenBank/DDBJ whole genome shotgun (WGS) entry which is preliminary data.</text>
</comment>
<evidence type="ECO:0000313" key="2">
    <source>
        <dbReference type="EMBL" id="GMT00893.1"/>
    </source>
</evidence>
<keyword evidence="1" id="KW-1133">Transmembrane helix</keyword>
<feature type="transmembrane region" description="Helical" evidence="1">
    <location>
        <begin position="17"/>
        <end position="36"/>
    </location>
</feature>
<gene>
    <name evidence="2" type="ORF">PENTCL1PPCAC_23067</name>
</gene>
<proteinExistence type="predicted"/>
<reference evidence="2" key="1">
    <citation type="submission" date="2023-10" db="EMBL/GenBank/DDBJ databases">
        <title>Genome assembly of Pristionchus species.</title>
        <authorList>
            <person name="Yoshida K."/>
            <person name="Sommer R.J."/>
        </authorList>
    </citation>
    <scope>NUCLEOTIDE SEQUENCE</scope>
    <source>
        <strain evidence="2">RS0144</strain>
    </source>
</reference>
<dbReference type="EMBL" id="BTSX01000005">
    <property type="protein sequence ID" value="GMT00893.1"/>
    <property type="molecule type" value="Genomic_DNA"/>
</dbReference>
<accession>A0AAV5U3C2</accession>